<evidence type="ECO:0000313" key="3">
    <source>
        <dbReference type="Proteomes" id="UP001139521"/>
    </source>
</evidence>
<evidence type="ECO:0000313" key="2">
    <source>
        <dbReference type="EMBL" id="MCL6220013.1"/>
    </source>
</evidence>
<sequence>MKKLLLLCLLTCLSLSCSNDDDSTNFRYEPYNLSLGSLSNCSMLEVACPSGVTCDENYSYRAYSYSDEDFQIYISFDTDIINNFSEESIRENFNYMNFVFRFPEHSNENVSYYYSTLNPIRTLNETTGEGANFRINSFENGVLNVTLFGYTNKISKTTISDDADCYSGDVGGMCAETIDADIKYSIDLSFCFE</sequence>
<dbReference type="AlphaFoldDB" id="A0A9X1ZYG1"/>
<keyword evidence="1" id="KW-0732">Signal</keyword>
<protein>
    <recommendedName>
        <fullName evidence="4">Lipoprotein</fullName>
    </recommendedName>
</protein>
<feature type="signal peptide" evidence="1">
    <location>
        <begin position="1"/>
        <end position="19"/>
    </location>
</feature>
<gene>
    <name evidence="2" type="ORF">L1967_17105</name>
</gene>
<organism evidence="2 3">
    <name type="scientific">Zunongwangia pacifica</name>
    <dbReference type="NCBI Taxonomy" id="2911062"/>
    <lineage>
        <taxon>Bacteria</taxon>
        <taxon>Pseudomonadati</taxon>
        <taxon>Bacteroidota</taxon>
        <taxon>Flavobacteriia</taxon>
        <taxon>Flavobacteriales</taxon>
        <taxon>Flavobacteriaceae</taxon>
        <taxon>Zunongwangia</taxon>
    </lineage>
</organism>
<evidence type="ECO:0008006" key="4">
    <source>
        <dbReference type="Google" id="ProtNLM"/>
    </source>
</evidence>
<dbReference type="EMBL" id="JAKHSK010000030">
    <property type="protein sequence ID" value="MCL6220013.1"/>
    <property type="molecule type" value="Genomic_DNA"/>
</dbReference>
<evidence type="ECO:0000256" key="1">
    <source>
        <dbReference type="SAM" id="SignalP"/>
    </source>
</evidence>
<reference evidence="2" key="1">
    <citation type="submission" date="2022-01" db="EMBL/GenBank/DDBJ databases">
        <title>Genome sequencing of Zunongwangia sp. M21534 genome.</title>
        <authorList>
            <person name="Chen Y."/>
            <person name="Dong C."/>
            <person name="Shao Z."/>
        </authorList>
    </citation>
    <scope>NUCLEOTIDE SEQUENCE</scope>
    <source>
        <strain evidence="2">MCCC M21534</strain>
    </source>
</reference>
<dbReference type="Proteomes" id="UP001139521">
    <property type="component" value="Unassembled WGS sequence"/>
</dbReference>
<comment type="caution">
    <text evidence="2">The sequence shown here is derived from an EMBL/GenBank/DDBJ whole genome shotgun (WGS) entry which is preliminary data.</text>
</comment>
<proteinExistence type="predicted"/>
<keyword evidence="3" id="KW-1185">Reference proteome</keyword>
<dbReference type="RefSeq" id="WP_249602721.1">
    <property type="nucleotide sequence ID" value="NZ_JAKHSK010000030.1"/>
</dbReference>
<name>A0A9X1ZYG1_9FLAO</name>
<dbReference type="PROSITE" id="PS51257">
    <property type="entry name" value="PROKAR_LIPOPROTEIN"/>
    <property type="match status" value="1"/>
</dbReference>
<accession>A0A9X1ZYG1</accession>
<feature type="chain" id="PRO_5040889853" description="Lipoprotein" evidence="1">
    <location>
        <begin position="20"/>
        <end position="193"/>
    </location>
</feature>